<dbReference type="InterPro" id="IPR007218">
    <property type="entry name" value="DNA_pol_delta_4"/>
</dbReference>
<evidence type="ECO:0000313" key="3">
    <source>
        <dbReference type="Proteomes" id="UP001630127"/>
    </source>
</evidence>
<dbReference type="PANTHER" id="PTHR14303:SF0">
    <property type="entry name" value="DNA POLYMERASE DELTA SUBUNIT 4"/>
    <property type="match status" value="1"/>
</dbReference>
<dbReference type="PANTHER" id="PTHR14303">
    <property type="entry name" value="DNA POLYMERASE DELTA SUBUNIT 4"/>
    <property type="match status" value="1"/>
</dbReference>
<feature type="compositionally biased region" description="Low complexity" evidence="1">
    <location>
        <begin position="19"/>
        <end position="44"/>
    </location>
</feature>
<dbReference type="EMBL" id="JBJUIK010000012">
    <property type="protein sequence ID" value="KAL3510191.1"/>
    <property type="molecule type" value="Genomic_DNA"/>
</dbReference>
<reference evidence="2 3" key="1">
    <citation type="submission" date="2024-11" db="EMBL/GenBank/DDBJ databases">
        <title>A near-complete genome assembly of Cinchona calisaya.</title>
        <authorList>
            <person name="Lian D.C."/>
            <person name="Zhao X.W."/>
            <person name="Wei L."/>
        </authorList>
    </citation>
    <scope>NUCLEOTIDE SEQUENCE [LARGE SCALE GENOMIC DNA]</scope>
    <source>
        <tissue evidence="2">Nenye</tissue>
    </source>
</reference>
<keyword evidence="3" id="KW-1185">Reference proteome</keyword>
<feature type="region of interest" description="Disordered" evidence="1">
    <location>
        <begin position="19"/>
        <end position="65"/>
    </location>
</feature>
<protein>
    <recommendedName>
        <fullName evidence="4">DNA polymerase delta subunit 4</fullName>
    </recommendedName>
</protein>
<evidence type="ECO:0000256" key="1">
    <source>
        <dbReference type="SAM" id="MobiDB-lite"/>
    </source>
</evidence>
<dbReference type="AlphaFoldDB" id="A0ABD2YUE2"/>
<comment type="caution">
    <text evidence="2">The sequence shown here is derived from an EMBL/GenBank/DDBJ whole genome shotgun (WGS) entry which is preliminary data.</text>
</comment>
<gene>
    <name evidence="2" type="ORF">ACH5RR_029592</name>
</gene>
<organism evidence="2 3">
    <name type="scientific">Cinchona calisaya</name>
    <dbReference type="NCBI Taxonomy" id="153742"/>
    <lineage>
        <taxon>Eukaryota</taxon>
        <taxon>Viridiplantae</taxon>
        <taxon>Streptophyta</taxon>
        <taxon>Embryophyta</taxon>
        <taxon>Tracheophyta</taxon>
        <taxon>Spermatophyta</taxon>
        <taxon>Magnoliopsida</taxon>
        <taxon>eudicotyledons</taxon>
        <taxon>Gunneridae</taxon>
        <taxon>Pentapetalae</taxon>
        <taxon>asterids</taxon>
        <taxon>lamiids</taxon>
        <taxon>Gentianales</taxon>
        <taxon>Rubiaceae</taxon>
        <taxon>Cinchonoideae</taxon>
        <taxon>Cinchoneae</taxon>
        <taxon>Cinchona</taxon>
    </lineage>
</organism>
<dbReference type="Proteomes" id="UP001630127">
    <property type="component" value="Unassembled WGS sequence"/>
</dbReference>
<accession>A0ABD2YUE2</accession>
<dbReference type="Pfam" id="PF04081">
    <property type="entry name" value="DNA_pol_delta_4"/>
    <property type="match status" value="1"/>
</dbReference>
<evidence type="ECO:0000313" key="2">
    <source>
        <dbReference type="EMBL" id="KAL3510191.1"/>
    </source>
</evidence>
<proteinExistence type="predicted"/>
<name>A0ABD2YUE2_9GENT</name>
<evidence type="ECO:0008006" key="4">
    <source>
        <dbReference type="Google" id="ProtNLM"/>
    </source>
</evidence>
<sequence length="128" mass="14066">MATSKSDIKGFFKQTKKFGGITKSKAKSSSSSTKKPPSPKRSATYGSDITQPPALMSHGSPDLEDDYDAKEEVLRQFDMNMAYGPCLGMSRLARWERAKALGMNPPKDIGHLLKAGKVRAECLWEGRV</sequence>